<feature type="compositionally biased region" description="Polar residues" evidence="1">
    <location>
        <begin position="339"/>
        <end position="351"/>
    </location>
</feature>
<name>A0A1L7WBU0_9HELO</name>
<feature type="compositionally biased region" description="Polar residues" evidence="1">
    <location>
        <begin position="627"/>
        <end position="637"/>
    </location>
</feature>
<feature type="compositionally biased region" description="Polar residues" evidence="1">
    <location>
        <begin position="262"/>
        <end position="290"/>
    </location>
</feature>
<feature type="region of interest" description="Disordered" evidence="1">
    <location>
        <begin position="649"/>
        <end position="697"/>
    </location>
</feature>
<evidence type="ECO:0000256" key="1">
    <source>
        <dbReference type="SAM" id="MobiDB-lite"/>
    </source>
</evidence>
<feature type="region of interest" description="Disordered" evidence="1">
    <location>
        <begin position="722"/>
        <end position="751"/>
    </location>
</feature>
<evidence type="ECO:0000313" key="3">
    <source>
        <dbReference type="Proteomes" id="UP000184330"/>
    </source>
</evidence>
<keyword evidence="3" id="KW-1185">Reference proteome</keyword>
<feature type="compositionally biased region" description="Basic and acidic residues" evidence="1">
    <location>
        <begin position="737"/>
        <end position="751"/>
    </location>
</feature>
<feature type="compositionally biased region" description="Low complexity" evidence="1">
    <location>
        <begin position="531"/>
        <end position="543"/>
    </location>
</feature>
<feature type="region of interest" description="Disordered" evidence="1">
    <location>
        <begin position="518"/>
        <end position="572"/>
    </location>
</feature>
<reference evidence="2 3" key="1">
    <citation type="submission" date="2016-03" db="EMBL/GenBank/DDBJ databases">
        <authorList>
            <person name="Ploux O."/>
        </authorList>
    </citation>
    <scope>NUCLEOTIDE SEQUENCE [LARGE SCALE GENOMIC DNA]</scope>
    <source>
        <strain evidence="2 3">UAMH 11012</strain>
    </source>
</reference>
<feature type="compositionally biased region" description="Low complexity" evidence="1">
    <location>
        <begin position="306"/>
        <end position="319"/>
    </location>
</feature>
<organism evidence="2 3">
    <name type="scientific">Phialocephala subalpina</name>
    <dbReference type="NCBI Taxonomy" id="576137"/>
    <lineage>
        <taxon>Eukaryota</taxon>
        <taxon>Fungi</taxon>
        <taxon>Dikarya</taxon>
        <taxon>Ascomycota</taxon>
        <taxon>Pezizomycotina</taxon>
        <taxon>Leotiomycetes</taxon>
        <taxon>Helotiales</taxon>
        <taxon>Mollisiaceae</taxon>
        <taxon>Phialocephala</taxon>
        <taxon>Phialocephala fortinii species complex</taxon>
    </lineage>
</organism>
<protein>
    <submittedName>
        <fullName evidence="2">Uncharacterized protein</fullName>
    </submittedName>
</protein>
<feature type="region of interest" description="Disordered" evidence="1">
    <location>
        <begin position="176"/>
        <end position="219"/>
    </location>
</feature>
<accession>A0A1L7WBU0</accession>
<evidence type="ECO:0000313" key="2">
    <source>
        <dbReference type="EMBL" id="CZR50247.1"/>
    </source>
</evidence>
<feature type="compositionally biased region" description="Basic and acidic residues" evidence="1">
    <location>
        <begin position="549"/>
        <end position="558"/>
    </location>
</feature>
<dbReference type="EMBL" id="FJOG01000001">
    <property type="protein sequence ID" value="CZR50247.1"/>
    <property type="molecule type" value="Genomic_DNA"/>
</dbReference>
<sequence length="773" mass="86074">MEPFSAFSTLGSSLTATVTAANFIFALHNTPNDVRACAQLVTRVYDDLQFLITLRNSHQEYLEASPIERQRLDGIIAEAAKSLLAIGRKLEDCRAEANGGKVPLMGRMKWILGDSASFVLHSRNLGVQQAAINSEINWLRNLRQAKGKEKEESKVVEAVFENLELLKLSSKKSMLFREPADPRPAPPPYQENPAPVPSMDTGQNDVQRPPEKFGWIGNDYLEPERRTSYPSFRAESRLSPVPGHRASTPNIMLTHNDRPGTPNESHSSTNQSSQHFSPESMDQLNTSRKNSQVERKRSSSNLESHSPQLPLSLQQLPSQRGFFQPASTSFTPPPLRQAYSDTVGLQQSQVAQRRESYTAHYPASRSNFSSPAPTITPYPSFDTPVPPFAQLQRPAPLPRPMSAVAPYPSLTPKPEFAHLQRSPPPAVPPKDMRSFRQQLPDTFSPFNNNVVSDPPNPRPCEEVGTREWCPAPEISNQLSYMPTPTPTLDPKPSTTPVPTFSEEKIAISYVPFSYKAGPDQGYAPIGSPSSPAELYPEPLALPRRPTKPTRHEIEDGDKMTVSSLDSTPTPRFSLMSDFDKEIVVSSNYTPASILSSSTPAEKEVMTYSSYSPPRKPTIGQAEKESLRYSNCTPTPLLSPITQVEKEVMTYSSYSHPPTIPPISQAEKESLRYSNYAPTPIPPSSQAEQESDRYSSYAPTPVMSPVSFAGRQSVVSLMSFTETQDTGQYNRSVSRQTLRSEELPRHDDPEEAFFRDLRMQEIEKRSRIASIRKV</sequence>
<feature type="compositionally biased region" description="Pro residues" evidence="1">
    <location>
        <begin position="182"/>
        <end position="196"/>
    </location>
</feature>
<dbReference type="AlphaFoldDB" id="A0A1L7WBU0"/>
<feature type="compositionally biased region" description="Pro residues" evidence="1">
    <location>
        <begin position="483"/>
        <end position="495"/>
    </location>
</feature>
<gene>
    <name evidence="2" type="ORF">PAC_00119</name>
</gene>
<dbReference type="OrthoDB" id="5240423at2759"/>
<feature type="region of interest" description="Disordered" evidence="1">
    <location>
        <begin position="592"/>
        <end position="637"/>
    </location>
</feature>
<feature type="compositionally biased region" description="Polar residues" evidence="1">
    <location>
        <begin position="560"/>
        <end position="570"/>
    </location>
</feature>
<proteinExistence type="predicted"/>
<dbReference type="Proteomes" id="UP000184330">
    <property type="component" value="Unassembled WGS sequence"/>
</dbReference>
<feature type="compositionally biased region" description="Polar residues" evidence="1">
    <location>
        <begin position="364"/>
        <end position="373"/>
    </location>
</feature>
<feature type="compositionally biased region" description="Polar residues" evidence="1">
    <location>
        <begin position="722"/>
        <end position="736"/>
    </location>
</feature>
<feature type="compositionally biased region" description="Polar residues" evidence="1">
    <location>
        <begin position="435"/>
        <end position="451"/>
    </location>
</feature>
<feature type="region of interest" description="Disordered" evidence="1">
    <location>
        <begin position="232"/>
        <end position="498"/>
    </location>
</feature>